<evidence type="ECO:0000256" key="3">
    <source>
        <dbReference type="ARBA" id="ARBA00022801"/>
    </source>
</evidence>
<evidence type="ECO:0000256" key="5">
    <source>
        <dbReference type="SAM" id="MobiDB-lite"/>
    </source>
</evidence>
<dbReference type="GO" id="GO:0006508">
    <property type="term" value="P:proteolysis"/>
    <property type="evidence" value="ECO:0007669"/>
    <property type="project" value="InterPro"/>
</dbReference>
<dbReference type="InterPro" id="IPR030397">
    <property type="entry name" value="SEPARIN_core_dom"/>
</dbReference>
<dbReference type="PROSITE" id="PS51700">
    <property type="entry name" value="SEPARIN"/>
    <property type="match status" value="1"/>
</dbReference>
<dbReference type="GO" id="GO:0051307">
    <property type="term" value="P:meiotic chromosome separation"/>
    <property type="evidence" value="ECO:0007669"/>
    <property type="project" value="TreeGrafter"/>
</dbReference>
<comment type="catalytic activity">
    <reaction evidence="1">
        <text>All bonds known to be hydrolyzed by this endopeptidase have arginine in P1 and an acidic residue in P4. P6 is often occupied by an acidic residue or by a hydroxy-amino-acid residue, the phosphorylation of which enhances cleavage.</text>
        <dbReference type="EC" id="3.4.22.49"/>
    </reaction>
</comment>
<evidence type="ECO:0000313" key="7">
    <source>
        <dbReference type="EMBL" id="BBG96091.1"/>
    </source>
</evidence>
<dbReference type="EMBL" id="AP019297">
    <property type="protein sequence ID" value="BBG96091.1"/>
    <property type="molecule type" value="Genomic_DNA"/>
</dbReference>
<evidence type="ECO:0000259" key="6">
    <source>
        <dbReference type="PROSITE" id="PS51700"/>
    </source>
</evidence>
<accession>A0A4Y1QW57</accession>
<dbReference type="EC" id="3.4.22.49" evidence="2"/>
<gene>
    <name evidence="7" type="ORF">Prudu_004795</name>
</gene>
<organism evidence="7">
    <name type="scientific">Prunus dulcis</name>
    <name type="common">Almond</name>
    <name type="synonym">Amygdalus dulcis</name>
    <dbReference type="NCBI Taxonomy" id="3755"/>
    <lineage>
        <taxon>Eukaryota</taxon>
        <taxon>Viridiplantae</taxon>
        <taxon>Streptophyta</taxon>
        <taxon>Embryophyta</taxon>
        <taxon>Tracheophyta</taxon>
        <taxon>Spermatophyta</taxon>
        <taxon>Magnoliopsida</taxon>
        <taxon>eudicotyledons</taxon>
        <taxon>Gunneridae</taxon>
        <taxon>Pentapetalae</taxon>
        <taxon>rosids</taxon>
        <taxon>fabids</taxon>
        <taxon>Rosales</taxon>
        <taxon>Rosaceae</taxon>
        <taxon>Amygdaloideae</taxon>
        <taxon>Amygdaleae</taxon>
        <taxon>Prunus</taxon>
    </lineage>
</organism>
<dbReference type="PANTHER" id="PTHR12792">
    <property type="entry name" value="EXTRA SPINDLE POLES 1-RELATED"/>
    <property type="match status" value="1"/>
</dbReference>
<dbReference type="InterPro" id="IPR005314">
    <property type="entry name" value="Peptidase_C50"/>
</dbReference>
<dbReference type="InterPro" id="IPR056933">
    <property type="entry name" value="TPR_ESP1"/>
</dbReference>
<dbReference type="PANTHER" id="PTHR12792:SF0">
    <property type="entry name" value="SEPARIN"/>
    <property type="match status" value="1"/>
</dbReference>
<dbReference type="GO" id="GO:0005737">
    <property type="term" value="C:cytoplasm"/>
    <property type="evidence" value="ECO:0007669"/>
    <property type="project" value="TreeGrafter"/>
</dbReference>
<evidence type="ECO:0000256" key="4">
    <source>
        <dbReference type="ARBA" id="ARBA00022829"/>
    </source>
</evidence>
<evidence type="ECO:0000256" key="1">
    <source>
        <dbReference type="ARBA" id="ARBA00000451"/>
    </source>
</evidence>
<keyword evidence="3" id="KW-0378">Hydrolase</keyword>
<dbReference type="GO" id="GO:0004197">
    <property type="term" value="F:cysteine-type endopeptidase activity"/>
    <property type="evidence" value="ECO:0007669"/>
    <property type="project" value="InterPro"/>
</dbReference>
<name>A0A4Y1QW57_PRUDU</name>
<dbReference type="Pfam" id="PF25113">
    <property type="entry name" value="TPR_ESP1_2nd"/>
    <property type="match status" value="1"/>
</dbReference>
<feature type="domain" description="Peptidase C50" evidence="6">
    <location>
        <begin position="1715"/>
        <end position="1809"/>
    </location>
</feature>
<dbReference type="GO" id="GO:0072686">
    <property type="term" value="C:mitotic spindle"/>
    <property type="evidence" value="ECO:0007669"/>
    <property type="project" value="TreeGrafter"/>
</dbReference>
<proteinExistence type="predicted"/>
<feature type="region of interest" description="Disordered" evidence="5">
    <location>
        <begin position="1448"/>
        <end position="1468"/>
    </location>
</feature>
<reference evidence="7" key="1">
    <citation type="journal article" date="2019" name="Science">
        <title>Mutation of a bHLH transcription factor allowed almond domestication.</title>
        <authorList>
            <person name="Sanchez-Perez R."/>
            <person name="Pavan S."/>
            <person name="Mazzeo R."/>
            <person name="Moldovan C."/>
            <person name="Aiese Cigliano R."/>
            <person name="Del Cueto J."/>
            <person name="Ricciardi F."/>
            <person name="Lotti C."/>
            <person name="Ricciardi L."/>
            <person name="Dicenta F."/>
            <person name="Lopez-Marques R.L."/>
            <person name="Lindberg Moller B."/>
        </authorList>
    </citation>
    <scope>NUCLEOTIDE SEQUENCE</scope>
</reference>
<evidence type="ECO:0000256" key="2">
    <source>
        <dbReference type="ARBA" id="ARBA00012489"/>
    </source>
</evidence>
<keyword evidence="4" id="KW-0159">Chromosome partition</keyword>
<sequence length="1937" mass="218760">MDETSIISKLETSCSRGLHPLVSDYLQPFTQLQNPKKTTKSTKSQDQQTLLRSLAKKFLPFINRTLSLLPKRLAGFSKFDDEFTLELFDIYRLCLDCLDSLSSVLSGTPYSFNLQRVRMVTCLEACGRYKDAESEGFRVLESLKAIEFGSNTRVKSDRRFVPDVEKGSGDKDLGSLVGGIVVTLVRCAGMNQSKDSEVYRRVLCLVEEVMPWFRVLDANTYEKLHRMLVSSLSKCTQFLVGELSSFEGDLVKMFCLVTMTEYAKSSMKDQIFKFAHRICSSLFLFQKDRCLLIDILFCLLDSLVLECKVEVENTGKEFVELIAYCAKKCRTTNTNLCSIIGSHLNELAGDFHQVRTPFHLILRLYASGLHFFDRSMKSKASDLRSSGGAIRILHDDGDAMNRLSDLLSLLRSYFQIGHNEDTVSNLQLISKSAASMSQLQRDRKDYILSYFNALKFLCQPLTELVNSGKKEILTDNEAASVSTELCDIQGAFHQFYDVLVFFQTCTYEVDRDVFDDRDIFDDNSIIGVALASFTLSIRTKLNIQKSVQILENVITSDWIQPNGLKHLYVSLYNTGVLFYRNKELKEASEALKFCCKASWTCVIRVCDMFVHKLKVPQVDLSEDAIVDFFDECCKRSAFLLDVLNQLQSHDVKRTILEGFENWSIAANLFQRLPGPLSLVKQWVKMECKRYKNVDVEDDAPTLYSLLSSSKKVTKKTIEIVLEQELLAYEEMNDVNPEFCQKMQMKIIDILLQYVHVTPDSCLQKSRILLRKGRALRLSGISGLKGCIQCLSDAISSLGCMDFHNDIHRLMIRLFKWRDVPLEKCVARLWECRRISHGLCASPVNEAFIMNLSDHCGENSKSIEFWVDCLKGSKPLLLAFQYNLSSVSPNFPRGSCNYESSFRSDITIDEVKEAAFELISSVPVSSSSAYIAGYLYYDLCERLVSNGRLIEALSYAKEAYQLRAKLFREKFMYSSEQSKTCNEAGGSGEKLTYHIQDMHMHISVASEFWSFDASLCDLERCYLSPWNVLQCYLESTLQVGVIHEIIGNRAGAEGKLYHKQQLWDFAEKELQSTKQYLGASSTDISCLKCRLMLEATVDQNLGDLFQSMFYNTRNTSLDKLSLAENLYKSAIAKLNLSEWKNLVSCPEEGCVESTRLRKTILKDTNNAPKPVVKDQDAIPEYNLRSTRSRYQSSQNQSISGNGVVQVGHSKQLKSNSKSDCPDTFRKREFLLDLKSCEVAFGCDVTCICNKMSCWQCLPVEVLDSGLVKNLVDLKWEFVRRRLSLRLLTGLGKCLESRGQIHETHEITLQTVSILVSRNAFCLITSSVSLTSFLNLMGKEIPGDVFSVERAEVLLNISWLSLKSYCSKETRLAPESIQELEEFVTIFFAGLPCTTIICISLLAGPYVSLLEELFPVPSCVHAWILVSRLYSESQPIVMLLPVDSVLEGSAEDSDDVANSGSGSFSERKDTGKRWHCPWGFTVVDKVAPEFRLILEESFSSASLIFEEDTKNAWTFWWMWRQKLDLRLGKLLKNLEDSWFGPWRCVLLGEWSNCKQLDLVHKKLVRDLKSKCKVDIDESLLKVILGGSKDAFEGGAYVSQLCFKKGCYIGKAGCSEEEKCLISPDESNGIGKQSELAFRLIHEAVNELEGLCSVNREPIILVLDFEVQMLPWENLPILRNKEVYRMPSVGSISSTLEKNYHPQDRVANNITAFPLIDPLDSFYLLNPSGDLGTTQIEFEKWFRDQNLEGKAGCAPPAEELAVALKSHDLFIYFGHGSGVQYIPMHQIQRLENCAATLLMGCSSGSLKLNGCYIPHGPPLSYLLAGSPVIVANLWEVTDKDINRFAKAMLDGWLKERWSPSEGCVQCKAAEEFEAMSIRGRKGNAKKKVSKKKLPEACESSDPPIKISCDHKPKIGSFMSQAREACSLPFLTGASPSRLNP</sequence>
<protein>
    <recommendedName>
        <fullName evidence="2">separase</fullName>
        <ecNumber evidence="2">3.4.22.49</ecNumber>
    </recommendedName>
</protein>
<dbReference type="InterPro" id="IPR056932">
    <property type="entry name" value="TPR_ESP1_2nd"/>
</dbReference>
<dbReference type="Pfam" id="PF03568">
    <property type="entry name" value="Separin_C"/>
    <property type="match status" value="1"/>
</dbReference>
<dbReference type="GO" id="GO:0005634">
    <property type="term" value="C:nucleus"/>
    <property type="evidence" value="ECO:0007669"/>
    <property type="project" value="InterPro"/>
</dbReference>
<dbReference type="Pfam" id="PF25110">
    <property type="entry name" value="TPR_ESP1"/>
    <property type="match status" value="1"/>
</dbReference>